<dbReference type="EMBL" id="CAXHTA020000002">
    <property type="protein sequence ID" value="CAL5219993.1"/>
    <property type="molecule type" value="Genomic_DNA"/>
</dbReference>
<accession>A0ABP1FJ56</accession>
<gene>
    <name evidence="2" type="primary">g1934</name>
    <name evidence="2" type="ORF">VP750_LOCUS1652</name>
</gene>
<evidence type="ECO:0000313" key="2">
    <source>
        <dbReference type="EMBL" id="CAL5219993.1"/>
    </source>
</evidence>
<dbReference type="Proteomes" id="UP001497392">
    <property type="component" value="Unassembled WGS sequence"/>
</dbReference>
<keyword evidence="1" id="KW-0472">Membrane</keyword>
<reference evidence="2 3" key="1">
    <citation type="submission" date="2024-06" db="EMBL/GenBank/DDBJ databases">
        <authorList>
            <person name="Kraege A."/>
            <person name="Thomma B."/>
        </authorList>
    </citation>
    <scope>NUCLEOTIDE SEQUENCE [LARGE SCALE GENOMIC DNA]</scope>
</reference>
<name>A0ABP1FJ56_9CHLO</name>
<sequence>MAAAASLSSVGESRCPCRAQGPSPRGRRISLHRSRCLQIQRRRYARWTNPEKSITACISKSPGPVLSPFAGRAQSRLACLTRTASRLCRRSAFKIDNRELIVGDVLGIVCFCLYKQITALLFLPDFPGWLAPLHFNPVRFEELAIFILTLNVSWVTACGIVGGYRTHATRDLPTALTRVSAAWLIAMPVAACNLILVTAAEDGVFVGEAGFGRVLPLAARGFGEPFVTAAGVLGLMAVWRSFYTVYLDFWNVRTTHGSSVNRYQDMCYFTEALRSAFLLCIGFNVVLQFTASTLGEEKIELMVDTFLKAAVAAVPFAGSLN</sequence>
<evidence type="ECO:0000256" key="1">
    <source>
        <dbReference type="SAM" id="Phobius"/>
    </source>
</evidence>
<feature type="transmembrane region" description="Helical" evidence="1">
    <location>
        <begin position="217"/>
        <end position="239"/>
    </location>
</feature>
<keyword evidence="1" id="KW-1133">Transmembrane helix</keyword>
<comment type="caution">
    <text evidence="2">The sequence shown here is derived from an EMBL/GenBank/DDBJ whole genome shotgun (WGS) entry which is preliminary data.</text>
</comment>
<feature type="transmembrane region" description="Helical" evidence="1">
    <location>
        <begin position="176"/>
        <end position="197"/>
    </location>
</feature>
<protein>
    <submittedName>
        <fullName evidence="2">G1934 protein</fullName>
    </submittedName>
</protein>
<feature type="transmembrane region" description="Helical" evidence="1">
    <location>
        <begin position="143"/>
        <end position="164"/>
    </location>
</feature>
<organism evidence="2 3">
    <name type="scientific">Coccomyxa viridis</name>
    <dbReference type="NCBI Taxonomy" id="1274662"/>
    <lineage>
        <taxon>Eukaryota</taxon>
        <taxon>Viridiplantae</taxon>
        <taxon>Chlorophyta</taxon>
        <taxon>core chlorophytes</taxon>
        <taxon>Trebouxiophyceae</taxon>
        <taxon>Trebouxiophyceae incertae sedis</taxon>
        <taxon>Coccomyxaceae</taxon>
        <taxon>Coccomyxa</taxon>
    </lineage>
</organism>
<keyword evidence="3" id="KW-1185">Reference proteome</keyword>
<keyword evidence="1" id="KW-0812">Transmembrane</keyword>
<proteinExistence type="predicted"/>
<feature type="transmembrane region" description="Helical" evidence="1">
    <location>
        <begin position="100"/>
        <end position="123"/>
    </location>
</feature>
<evidence type="ECO:0000313" key="3">
    <source>
        <dbReference type="Proteomes" id="UP001497392"/>
    </source>
</evidence>